<reference evidence="3" key="1">
    <citation type="journal article" date="2019" name="Int. J. Syst. Evol. Microbiol.">
        <title>The Global Catalogue of Microorganisms (GCM) 10K type strain sequencing project: providing services to taxonomists for standard genome sequencing and annotation.</title>
        <authorList>
            <consortium name="The Broad Institute Genomics Platform"/>
            <consortium name="The Broad Institute Genome Sequencing Center for Infectious Disease"/>
            <person name="Wu L."/>
            <person name="Ma J."/>
        </authorList>
    </citation>
    <scope>NUCLEOTIDE SEQUENCE [LARGE SCALE GENOMIC DNA]</scope>
    <source>
        <strain evidence="3">KCTC 12848</strain>
    </source>
</reference>
<feature type="signal peptide" evidence="1">
    <location>
        <begin position="1"/>
        <end position="25"/>
    </location>
</feature>
<keyword evidence="3" id="KW-1185">Reference proteome</keyword>
<evidence type="ECO:0000313" key="3">
    <source>
        <dbReference type="Proteomes" id="UP001595833"/>
    </source>
</evidence>
<evidence type="ECO:0000256" key="1">
    <source>
        <dbReference type="SAM" id="SignalP"/>
    </source>
</evidence>
<keyword evidence="1" id="KW-0732">Signal</keyword>
<sequence length="77" mass="8218">MLTAARSAAAALAVAAGLTVVTAPAATAAPRVLYFSDLDRCRVAQLNYARSGWFIRQGCTADVHVNGKPARWRLMVE</sequence>
<evidence type="ECO:0008006" key="4">
    <source>
        <dbReference type="Google" id="ProtNLM"/>
    </source>
</evidence>
<feature type="chain" id="PRO_5046517420" description="Secreted protein" evidence="1">
    <location>
        <begin position="26"/>
        <end position="77"/>
    </location>
</feature>
<organism evidence="2 3">
    <name type="scientific">Saccharothrix xinjiangensis</name>
    <dbReference type="NCBI Taxonomy" id="204798"/>
    <lineage>
        <taxon>Bacteria</taxon>
        <taxon>Bacillati</taxon>
        <taxon>Actinomycetota</taxon>
        <taxon>Actinomycetes</taxon>
        <taxon>Pseudonocardiales</taxon>
        <taxon>Pseudonocardiaceae</taxon>
        <taxon>Saccharothrix</taxon>
    </lineage>
</organism>
<name>A0ABV9XZV1_9PSEU</name>
<dbReference type="RefSeq" id="WP_344033795.1">
    <property type="nucleotide sequence ID" value="NZ_BAAAKE010000001.1"/>
</dbReference>
<proteinExistence type="predicted"/>
<dbReference type="EMBL" id="JBHSJB010000011">
    <property type="protein sequence ID" value="MFC5054897.1"/>
    <property type="molecule type" value="Genomic_DNA"/>
</dbReference>
<comment type="caution">
    <text evidence="2">The sequence shown here is derived from an EMBL/GenBank/DDBJ whole genome shotgun (WGS) entry which is preliminary data.</text>
</comment>
<dbReference type="Proteomes" id="UP001595833">
    <property type="component" value="Unassembled WGS sequence"/>
</dbReference>
<protein>
    <recommendedName>
        <fullName evidence="4">Secreted protein</fullName>
    </recommendedName>
</protein>
<evidence type="ECO:0000313" key="2">
    <source>
        <dbReference type="EMBL" id="MFC5054897.1"/>
    </source>
</evidence>
<accession>A0ABV9XZV1</accession>
<gene>
    <name evidence="2" type="ORF">ACFPFM_14155</name>
</gene>